<gene>
    <name evidence="1" type="ORF">CFOL_v3_25311</name>
</gene>
<keyword evidence="2" id="KW-1185">Reference proteome</keyword>
<dbReference type="PANTHER" id="PTHR33116">
    <property type="entry name" value="REVERSE TRANSCRIPTASE ZINC-BINDING DOMAIN-CONTAINING PROTEIN-RELATED-RELATED"/>
    <property type="match status" value="1"/>
</dbReference>
<reference evidence="2" key="1">
    <citation type="submission" date="2016-04" db="EMBL/GenBank/DDBJ databases">
        <title>Cephalotus genome sequencing.</title>
        <authorList>
            <person name="Fukushima K."/>
            <person name="Hasebe M."/>
            <person name="Fang X."/>
        </authorList>
    </citation>
    <scope>NUCLEOTIDE SEQUENCE [LARGE SCALE GENOMIC DNA]</scope>
    <source>
        <strain evidence="2">cv. St1</strain>
    </source>
</reference>
<evidence type="ECO:0008006" key="3">
    <source>
        <dbReference type="Google" id="ProtNLM"/>
    </source>
</evidence>
<evidence type="ECO:0000313" key="2">
    <source>
        <dbReference type="Proteomes" id="UP000187406"/>
    </source>
</evidence>
<dbReference type="PANTHER" id="PTHR33116:SF80">
    <property type="entry name" value="REVERSE TRANSCRIPTASE ZINC-BINDING DOMAIN-CONTAINING PROTEIN"/>
    <property type="match status" value="1"/>
</dbReference>
<dbReference type="AlphaFoldDB" id="A0A1Q3CP70"/>
<dbReference type="OrthoDB" id="416119at2759"/>
<dbReference type="STRING" id="3775.A0A1Q3CP70"/>
<feature type="non-terminal residue" evidence="1">
    <location>
        <position position="1"/>
    </location>
</feature>
<organism evidence="1 2">
    <name type="scientific">Cephalotus follicularis</name>
    <name type="common">Albany pitcher plant</name>
    <dbReference type="NCBI Taxonomy" id="3775"/>
    <lineage>
        <taxon>Eukaryota</taxon>
        <taxon>Viridiplantae</taxon>
        <taxon>Streptophyta</taxon>
        <taxon>Embryophyta</taxon>
        <taxon>Tracheophyta</taxon>
        <taxon>Spermatophyta</taxon>
        <taxon>Magnoliopsida</taxon>
        <taxon>eudicotyledons</taxon>
        <taxon>Gunneridae</taxon>
        <taxon>Pentapetalae</taxon>
        <taxon>rosids</taxon>
        <taxon>fabids</taxon>
        <taxon>Oxalidales</taxon>
        <taxon>Cephalotaceae</taxon>
        <taxon>Cephalotus</taxon>
    </lineage>
</organism>
<name>A0A1Q3CP70_CEPFO</name>
<comment type="caution">
    <text evidence="1">The sequence shown here is derived from an EMBL/GenBank/DDBJ whole genome shotgun (WGS) entry which is preliminary data.</text>
</comment>
<dbReference type="Proteomes" id="UP000187406">
    <property type="component" value="Unassembled WGS sequence"/>
</dbReference>
<proteinExistence type="predicted"/>
<sequence length="188" mass="21544">RYLGVPMVATKLGRKDCQPLMEIIHRRVKAWTCNYLSFGGRLELLLSTMFSIQVFLCRTFILPVSMVKKCESILRSFLWFGVGDAKKAGKVAWSKVCHLKDEGGLGIKSLRAWNKAAIMQLGWDIVTKKDTLWVYWCNQVLKNKSFWEAKISVVSSWSWRSVLCLRECLASELVYNIGDGRTTSLRLD</sequence>
<protein>
    <recommendedName>
        <fullName evidence="3">Zf-RVT domain-containing protein</fullName>
    </recommendedName>
</protein>
<dbReference type="EMBL" id="BDDD01002501">
    <property type="protein sequence ID" value="GAV81858.1"/>
    <property type="molecule type" value="Genomic_DNA"/>
</dbReference>
<accession>A0A1Q3CP70</accession>
<evidence type="ECO:0000313" key="1">
    <source>
        <dbReference type="EMBL" id="GAV81858.1"/>
    </source>
</evidence>
<dbReference type="InParanoid" id="A0A1Q3CP70"/>